<dbReference type="EMBL" id="JAGRYU010000035">
    <property type="protein sequence ID" value="MBU4684517.1"/>
    <property type="molecule type" value="Genomic_DNA"/>
</dbReference>
<keyword evidence="4" id="KW-1185">Reference proteome</keyword>
<comment type="caution">
    <text evidence="3">The sequence shown here is derived from an EMBL/GenBank/DDBJ whole genome shotgun (WGS) entry which is preliminary data.</text>
</comment>
<evidence type="ECO:0000313" key="3">
    <source>
        <dbReference type="EMBL" id="MBU4684517.1"/>
    </source>
</evidence>
<organism evidence="3 4">
    <name type="scientific">Cedecea davisae</name>
    <dbReference type="NCBI Taxonomy" id="158484"/>
    <lineage>
        <taxon>Bacteria</taxon>
        <taxon>Pseudomonadati</taxon>
        <taxon>Pseudomonadota</taxon>
        <taxon>Gammaproteobacteria</taxon>
        <taxon>Enterobacterales</taxon>
        <taxon>Enterobacteriaceae</taxon>
        <taxon>Cedecea</taxon>
    </lineage>
</organism>
<sequence>MVRLGIIGTGMMAGIIAESCSVAGIRLHSVLSRTDESSEKFALKYGIKPDRRFSKYEDFFCDSDLDAVYIATPTSEKEKLLRQCIEFGKHVLIEKPFPTTHSMQDLLINAVSRNLIWIDAAHYIHAQWYRQFDELLDKHVGIVNKINTSFFWPDQNSGQIKFNPMLEPYGVAGDLGWYPLRLISKFITSGSIKQIRSILLRDKEDAIVDMNIIGHTDTGTTFTASASYIASSVQQRLEISGSKGRLIIDDFVMPYSGSFVYGTLKPDMRIRVEWGMKPLIDNEELRINISEKQHISMLKAFARFIDNPEDPYIKQLQAECMNTMKLIRLIEGLSS</sequence>
<dbReference type="PANTHER" id="PTHR46368:SF4">
    <property type="entry name" value="OS10G0403700 PROTEIN"/>
    <property type="match status" value="1"/>
</dbReference>
<name>A0ABS6DMU2_9ENTR</name>
<protein>
    <submittedName>
        <fullName evidence="3">Gfo/Idh/MocA family oxidoreductase</fullName>
    </submittedName>
</protein>
<evidence type="ECO:0000313" key="4">
    <source>
        <dbReference type="Proteomes" id="UP000686327"/>
    </source>
</evidence>
<dbReference type="Pfam" id="PF01408">
    <property type="entry name" value="GFO_IDH_MocA"/>
    <property type="match status" value="1"/>
</dbReference>
<dbReference type="RefSeq" id="WP_216377217.1">
    <property type="nucleotide sequence ID" value="NZ_JAGRYT010000038.1"/>
</dbReference>
<reference evidence="4" key="1">
    <citation type="submission" date="2023-07" db="EMBL/GenBank/DDBJ databases">
        <title>Cedecea davisae an AmpC producer and its therapeutic implications.</title>
        <authorList>
            <person name="Notter J."/>
        </authorList>
    </citation>
    <scope>NUCLEOTIDE SEQUENCE [LARGE SCALE GENOMIC DNA]</scope>
    <source>
        <strain evidence="4">1</strain>
    </source>
</reference>
<dbReference type="Proteomes" id="UP000686327">
    <property type="component" value="Unassembled WGS sequence"/>
</dbReference>
<evidence type="ECO:0000259" key="1">
    <source>
        <dbReference type="Pfam" id="PF01408"/>
    </source>
</evidence>
<feature type="domain" description="GFO/IDH/MocA-like oxidoreductase" evidence="2">
    <location>
        <begin position="137"/>
        <end position="246"/>
    </location>
</feature>
<dbReference type="InterPro" id="IPR000683">
    <property type="entry name" value="Gfo/Idh/MocA-like_OxRdtase_N"/>
</dbReference>
<feature type="domain" description="Gfo/Idh/MocA-like oxidoreductase N-terminal" evidence="1">
    <location>
        <begin position="3"/>
        <end position="106"/>
    </location>
</feature>
<dbReference type="PANTHER" id="PTHR46368">
    <property type="match status" value="1"/>
</dbReference>
<proteinExistence type="predicted"/>
<accession>A0ABS6DMU2</accession>
<dbReference type="InterPro" id="IPR055170">
    <property type="entry name" value="GFO_IDH_MocA-like_dom"/>
</dbReference>
<gene>
    <name evidence="3" type="ORF">KC222_21205</name>
</gene>
<dbReference type="Pfam" id="PF22725">
    <property type="entry name" value="GFO_IDH_MocA_C3"/>
    <property type="match status" value="1"/>
</dbReference>
<evidence type="ECO:0000259" key="2">
    <source>
        <dbReference type="Pfam" id="PF22725"/>
    </source>
</evidence>